<organism evidence="1 2">
    <name type="scientific">Cetraspora pellucida</name>
    <dbReference type="NCBI Taxonomy" id="1433469"/>
    <lineage>
        <taxon>Eukaryota</taxon>
        <taxon>Fungi</taxon>
        <taxon>Fungi incertae sedis</taxon>
        <taxon>Mucoromycota</taxon>
        <taxon>Glomeromycotina</taxon>
        <taxon>Glomeromycetes</taxon>
        <taxon>Diversisporales</taxon>
        <taxon>Gigasporaceae</taxon>
        <taxon>Cetraspora</taxon>
    </lineage>
</organism>
<protein>
    <submittedName>
        <fullName evidence="1">8181_t:CDS:1</fullName>
    </submittedName>
</protein>
<name>A0ACA9PMY5_9GLOM</name>
<reference evidence="1" key="1">
    <citation type="submission" date="2021-06" db="EMBL/GenBank/DDBJ databases">
        <authorList>
            <person name="Kallberg Y."/>
            <person name="Tangrot J."/>
            <person name="Rosling A."/>
        </authorList>
    </citation>
    <scope>NUCLEOTIDE SEQUENCE</scope>
    <source>
        <strain evidence="1">28 12/20/2015</strain>
    </source>
</reference>
<proteinExistence type="predicted"/>
<evidence type="ECO:0000313" key="2">
    <source>
        <dbReference type="Proteomes" id="UP000789366"/>
    </source>
</evidence>
<comment type="caution">
    <text evidence="1">The sequence shown here is derived from an EMBL/GenBank/DDBJ whole genome shotgun (WGS) entry which is preliminary data.</text>
</comment>
<feature type="non-terminal residue" evidence="1">
    <location>
        <position position="1"/>
    </location>
</feature>
<evidence type="ECO:0000313" key="1">
    <source>
        <dbReference type="EMBL" id="CAG8708803.1"/>
    </source>
</evidence>
<sequence length="204" mass="23548">HSFVVIFDESNAIIYQMSSDTNAQKSESAMHNVLRSVKHVLVIDAFANKSTLAFLKTYCDKDICIIDNRYQPCVSEIVEILYDLNSKVEAMRIGYKFLRQGKCVVFVFIRAVMARELIKKMSKLFKPDNSSVRTCAYYRDMDRKQSQKNFSNINVTWNKLDCVAYTNTVKADISFEIMSHFNIVIAIINIAILVYIEAFAQMLY</sequence>
<keyword evidence="2" id="KW-1185">Reference proteome</keyword>
<dbReference type="Proteomes" id="UP000789366">
    <property type="component" value="Unassembled WGS sequence"/>
</dbReference>
<gene>
    <name evidence="1" type="ORF">SPELUC_LOCUS11687</name>
</gene>
<dbReference type="EMBL" id="CAJVPW010025461">
    <property type="protein sequence ID" value="CAG8708803.1"/>
    <property type="molecule type" value="Genomic_DNA"/>
</dbReference>
<accession>A0ACA9PMY5</accession>